<keyword evidence="2" id="KW-0812">Transmembrane</keyword>
<keyword evidence="2" id="KW-1133">Transmembrane helix</keyword>
<reference evidence="3" key="1">
    <citation type="submission" date="2018-02" db="EMBL/GenBank/DDBJ databases">
        <title>Rhizophora mucronata_Transcriptome.</title>
        <authorList>
            <person name="Meera S.P."/>
            <person name="Sreeshan A."/>
            <person name="Augustine A."/>
        </authorList>
    </citation>
    <scope>NUCLEOTIDE SEQUENCE</scope>
    <source>
        <tissue evidence="3">Leaf</tissue>
    </source>
</reference>
<evidence type="ECO:0000256" key="1">
    <source>
        <dbReference type="SAM" id="MobiDB-lite"/>
    </source>
</evidence>
<accession>A0A2P2JUQ2</accession>
<dbReference type="EMBL" id="GGEC01016721">
    <property type="protein sequence ID" value="MBW97204.1"/>
    <property type="molecule type" value="Transcribed_RNA"/>
</dbReference>
<proteinExistence type="predicted"/>
<feature type="compositionally biased region" description="Basic and acidic residues" evidence="1">
    <location>
        <begin position="1"/>
        <end position="11"/>
    </location>
</feature>
<feature type="transmembrane region" description="Helical" evidence="2">
    <location>
        <begin position="62"/>
        <end position="81"/>
    </location>
</feature>
<keyword evidence="2" id="KW-0472">Membrane</keyword>
<evidence type="ECO:0000313" key="3">
    <source>
        <dbReference type="EMBL" id="MBW97204.1"/>
    </source>
</evidence>
<sequence>MAFKEFEEEKGVPTNKKQHPHPTCLVERVQLRLKSSIKDELLAAAVECSSSSSSSISIPTSIFIFSNAWFIFSILLLLLLLPPGVVGSIFA</sequence>
<organism evidence="3">
    <name type="scientific">Rhizophora mucronata</name>
    <name type="common">Asiatic mangrove</name>
    <dbReference type="NCBI Taxonomy" id="61149"/>
    <lineage>
        <taxon>Eukaryota</taxon>
        <taxon>Viridiplantae</taxon>
        <taxon>Streptophyta</taxon>
        <taxon>Embryophyta</taxon>
        <taxon>Tracheophyta</taxon>
        <taxon>Spermatophyta</taxon>
        <taxon>Magnoliopsida</taxon>
        <taxon>eudicotyledons</taxon>
        <taxon>Gunneridae</taxon>
        <taxon>Pentapetalae</taxon>
        <taxon>rosids</taxon>
        <taxon>fabids</taxon>
        <taxon>Malpighiales</taxon>
        <taxon>Rhizophoraceae</taxon>
        <taxon>Rhizophora</taxon>
    </lineage>
</organism>
<protein>
    <submittedName>
        <fullName evidence="3">Uncharacterized protein</fullName>
    </submittedName>
</protein>
<name>A0A2P2JUQ2_RHIMU</name>
<feature type="region of interest" description="Disordered" evidence="1">
    <location>
        <begin position="1"/>
        <end position="21"/>
    </location>
</feature>
<evidence type="ECO:0000256" key="2">
    <source>
        <dbReference type="SAM" id="Phobius"/>
    </source>
</evidence>
<dbReference type="AlphaFoldDB" id="A0A2P2JUQ2"/>